<evidence type="ECO:0000313" key="2">
    <source>
        <dbReference type="Proteomes" id="UP001157006"/>
    </source>
</evidence>
<evidence type="ECO:0000313" key="1">
    <source>
        <dbReference type="EMBL" id="CAI8598034.1"/>
    </source>
</evidence>
<proteinExistence type="predicted"/>
<accession>A0AAV0ZIM3</accession>
<reference evidence="1 2" key="1">
    <citation type="submission" date="2023-01" db="EMBL/GenBank/DDBJ databases">
        <authorList>
            <person name="Kreplak J."/>
        </authorList>
    </citation>
    <scope>NUCLEOTIDE SEQUENCE [LARGE SCALE GENOMIC DNA]</scope>
</reference>
<dbReference type="AlphaFoldDB" id="A0AAV0ZIM3"/>
<protein>
    <submittedName>
        <fullName evidence="1">Uncharacterized protein</fullName>
    </submittedName>
</protein>
<name>A0AAV0ZIM3_VICFA</name>
<sequence>MGGPQSINLPTMANHLALVAEDDVDDDEEDVDDDEDEAVGYENVPPLVPTLDDNRKVIIKPTGTGLKPGKEVASAIYYAICKQFYKPIHHWIGLDPSTKADWFKWFGEKVLWDPCDHAYVYAKFEKKRKRTIKRHAGEGEEKRDSPFWIGDEVRVGLQTHWKHPKFLAMSAQNKKSRASPRGGAVHTTGRKAHLDVELELSHELQRDLRPD</sequence>
<dbReference type="EMBL" id="OX451737">
    <property type="protein sequence ID" value="CAI8598034.1"/>
    <property type="molecule type" value="Genomic_DNA"/>
</dbReference>
<organism evidence="1 2">
    <name type="scientific">Vicia faba</name>
    <name type="common">Broad bean</name>
    <name type="synonym">Faba vulgaris</name>
    <dbReference type="NCBI Taxonomy" id="3906"/>
    <lineage>
        <taxon>Eukaryota</taxon>
        <taxon>Viridiplantae</taxon>
        <taxon>Streptophyta</taxon>
        <taxon>Embryophyta</taxon>
        <taxon>Tracheophyta</taxon>
        <taxon>Spermatophyta</taxon>
        <taxon>Magnoliopsida</taxon>
        <taxon>eudicotyledons</taxon>
        <taxon>Gunneridae</taxon>
        <taxon>Pentapetalae</taxon>
        <taxon>rosids</taxon>
        <taxon>fabids</taxon>
        <taxon>Fabales</taxon>
        <taxon>Fabaceae</taxon>
        <taxon>Papilionoideae</taxon>
        <taxon>50 kb inversion clade</taxon>
        <taxon>NPAAA clade</taxon>
        <taxon>Hologalegina</taxon>
        <taxon>IRL clade</taxon>
        <taxon>Fabeae</taxon>
        <taxon>Vicia</taxon>
    </lineage>
</organism>
<dbReference type="Proteomes" id="UP001157006">
    <property type="component" value="Chromosome 2"/>
</dbReference>
<gene>
    <name evidence="1" type="ORF">VFH_II109000</name>
</gene>
<keyword evidence="2" id="KW-1185">Reference proteome</keyword>